<feature type="non-terminal residue" evidence="1">
    <location>
        <position position="1"/>
    </location>
</feature>
<dbReference type="AlphaFoldDB" id="A0A9N9DP42"/>
<gene>
    <name evidence="1" type="ORF">RFULGI_LOCUS8169</name>
</gene>
<proteinExistence type="predicted"/>
<name>A0A9N9DP42_9GLOM</name>
<dbReference type="Gene3D" id="2.40.10.10">
    <property type="entry name" value="Trypsin-like serine proteases"/>
    <property type="match status" value="1"/>
</dbReference>
<dbReference type="InterPro" id="IPR043504">
    <property type="entry name" value="Peptidase_S1_PA_chymotrypsin"/>
</dbReference>
<sequence>KLNSNFKELTRLAKHYNAKNFVISKEYKKNNIVIYLDNSDKLNQKFIKNAKKLNPIIVDVSKSTKNVAFGSHNPSALESRQIGIELLGGSGLTQRGGYKHGFIDFYYAPWWAPDTILPENLIGSMTMRDVNGTDRGFILKETSNFDVKPFILNTVSPEFPELGIAGTMFADDSIVGLEVCKYGRTTHYTCAKIRSINSVANVQGFIYENMIITDQIGLEGDSGAPVYVYTDVLSLGILKVNLIGMYAS</sequence>
<dbReference type="Proteomes" id="UP000789396">
    <property type="component" value="Unassembled WGS sequence"/>
</dbReference>
<accession>A0A9N9DP42</accession>
<dbReference type="OrthoDB" id="10339348at2759"/>
<keyword evidence="2" id="KW-1185">Reference proteome</keyword>
<evidence type="ECO:0000313" key="1">
    <source>
        <dbReference type="EMBL" id="CAG8643541.1"/>
    </source>
</evidence>
<evidence type="ECO:0000313" key="2">
    <source>
        <dbReference type="Proteomes" id="UP000789396"/>
    </source>
</evidence>
<feature type="non-terminal residue" evidence="1">
    <location>
        <position position="248"/>
    </location>
</feature>
<organism evidence="1 2">
    <name type="scientific">Racocetra fulgida</name>
    <dbReference type="NCBI Taxonomy" id="60492"/>
    <lineage>
        <taxon>Eukaryota</taxon>
        <taxon>Fungi</taxon>
        <taxon>Fungi incertae sedis</taxon>
        <taxon>Mucoromycota</taxon>
        <taxon>Glomeromycotina</taxon>
        <taxon>Glomeromycetes</taxon>
        <taxon>Diversisporales</taxon>
        <taxon>Gigasporaceae</taxon>
        <taxon>Racocetra</taxon>
    </lineage>
</organism>
<dbReference type="InterPro" id="IPR009003">
    <property type="entry name" value="Peptidase_S1_PA"/>
</dbReference>
<protein>
    <submittedName>
        <fullName evidence="1">12960_t:CDS:1</fullName>
    </submittedName>
</protein>
<reference evidence="1" key="1">
    <citation type="submission" date="2021-06" db="EMBL/GenBank/DDBJ databases">
        <authorList>
            <person name="Kallberg Y."/>
            <person name="Tangrot J."/>
            <person name="Rosling A."/>
        </authorList>
    </citation>
    <scope>NUCLEOTIDE SEQUENCE</scope>
    <source>
        <strain evidence="1">IN212</strain>
    </source>
</reference>
<dbReference type="EMBL" id="CAJVPZ010012840">
    <property type="protein sequence ID" value="CAG8643541.1"/>
    <property type="molecule type" value="Genomic_DNA"/>
</dbReference>
<dbReference type="SUPFAM" id="SSF50494">
    <property type="entry name" value="Trypsin-like serine proteases"/>
    <property type="match status" value="1"/>
</dbReference>
<comment type="caution">
    <text evidence="1">The sequence shown here is derived from an EMBL/GenBank/DDBJ whole genome shotgun (WGS) entry which is preliminary data.</text>
</comment>